<dbReference type="AlphaFoldDB" id="E6LWN1"/>
<sequence length="124" mass="13860">MFTTLQRCATQDYRSRLAKACFTYASRSGDLSLVLYDVTTLYFEAEREDEDSGVNQGLRKVGYSKERRVDPQIVVGLLVDRGGFPLEIGCFEGNKAETKILLSVVRAFQARHGLDSFVVVATRA</sequence>
<evidence type="ECO:0000313" key="2">
    <source>
        <dbReference type="Proteomes" id="UP000005573"/>
    </source>
</evidence>
<dbReference type="EMBL" id="AEPY01000002">
    <property type="protein sequence ID" value="EFU80836.1"/>
    <property type="molecule type" value="Genomic_DNA"/>
</dbReference>
<evidence type="ECO:0008006" key="3">
    <source>
        <dbReference type="Google" id="ProtNLM"/>
    </source>
</evidence>
<name>E6LWN1_9ACTO</name>
<comment type="caution">
    <text evidence="1">The sequence shown here is derived from an EMBL/GenBank/DDBJ whole genome shotgun (WGS) entry which is preliminary data.</text>
</comment>
<dbReference type="RefSeq" id="WP_004008727.1">
    <property type="nucleotide sequence ID" value="NZ_GL622340.1"/>
</dbReference>
<gene>
    <name evidence="1" type="ORF">HMPREF0388_0268</name>
</gene>
<accession>E6LWN1</accession>
<protein>
    <recommendedName>
        <fullName evidence="3">Transposase IS4-like domain-containing protein</fullName>
    </recommendedName>
</protein>
<reference evidence="1 2" key="1">
    <citation type="submission" date="2010-12" db="EMBL/GenBank/DDBJ databases">
        <authorList>
            <person name="Muzny D."/>
            <person name="Qin X."/>
            <person name="Deng J."/>
            <person name="Jiang H."/>
            <person name="Liu Y."/>
            <person name="Qu J."/>
            <person name="Song X.-Z."/>
            <person name="Zhang L."/>
            <person name="Thornton R."/>
            <person name="Coyle M."/>
            <person name="Francisco L."/>
            <person name="Jackson L."/>
            <person name="Javaid M."/>
            <person name="Korchina V."/>
            <person name="Kovar C."/>
            <person name="Mata R."/>
            <person name="Mathew T."/>
            <person name="Ngo R."/>
            <person name="Nguyen L."/>
            <person name="Nguyen N."/>
            <person name="Okwuonu G."/>
            <person name="Ongeri F."/>
            <person name="Pham C."/>
            <person name="Simmons D."/>
            <person name="Wilczek-Boney K."/>
            <person name="Hale W."/>
            <person name="Jakkamsetti A."/>
            <person name="Pham P."/>
            <person name="Ruth R."/>
            <person name="San Lucas F."/>
            <person name="Warren J."/>
            <person name="Zhang J."/>
            <person name="Zhao Z."/>
            <person name="Zhou C."/>
            <person name="Zhu D."/>
            <person name="Lee S."/>
            <person name="Bess C."/>
            <person name="Blankenburg K."/>
            <person name="Forbes L."/>
            <person name="Fu Q."/>
            <person name="Gubbala S."/>
            <person name="Hirani K."/>
            <person name="Jayaseelan J.C."/>
            <person name="Lara F."/>
            <person name="Munidasa M."/>
            <person name="Palculict T."/>
            <person name="Patil S."/>
            <person name="Pu L.-L."/>
            <person name="Saada N."/>
            <person name="Tang L."/>
            <person name="Weissenberger G."/>
            <person name="Zhu Y."/>
            <person name="Hemphill L."/>
            <person name="Shang Y."/>
            <person name="Youmans B."/>
            <person name="Ayvaz T."/>
            <person name="Ross M."/>
            <person name="Santibanez J."/>
            <person name="Aqrawi P."/>
            <person name="Gross S."/>
            <person name="Joshi V."/>
            <person name="Fowler G."/>
            <person name="Nazareth L."/>
            <person name="Reid J."/>
            <person name="Worley K."/>
            <person name="Petrosino J."/>
            <person name="Highlander S."/>
            <person name="Gibbs R."/>
        </authorList>
    </citation>
    <scope>NUCLEOTIDE SEQUENCE [LARGE SCALE GENOMIC DNA]</scope>
    <source>
        <strain evidence="1 2">ATCC 51333</strain>
    </source>
</reference>
<evidence type="ECO:0000313" key="1">
    <source>
        <dbReference type="EMBL" id="EFU80836.1"/>
    </source>
</evidence>
<organism evidence="1 2">
    <name type="scientific">Mobiluncus curtisii ATCC 51333</name>
    <dbReference type="NCBI Taxonomy" id="887326"/>
    <lineage>
        <taxon>Bacteria</taxon>
        <taxon>Bacillati</taxon>
        <taxon>Actinomycetota</taxon>
        <taxon>Actinomycetes</taxon>
        <taxon>Actinomycetales</taxon>
        <taxon>Actinomycetaceae</taxon>
        <taxon>Mobiluncus</taxon>
    </lineage>
</organism>
<dbReference type="HOGENOM" id="CLU_2001278_0_0_11"/>
<dbReference type="Proteomes" id="UP000005573">
    <property type="component" value="Unassembled WGS sequence"/>
</dbReference>
<proteinExistence type="predicted"/>